<dbReference type="InterPro" id="IPR010359">
    <property type="entry name" value="IrrE_HExxH"/>
</dbReference>
<dbReference type="AlphaFoldDB" id="F0I1R4"/>
<dbReference type="SUPFAM" id="SSF47413">
    <property type="entry name" value="lambda repressor-like DNA-binding domains"/>
    <property type="match status" value="1"/>
</dbReference>
<dbReference type="Pfam" id="PF06114">
    <property type="entry name" value="Peptidase_M78"/>
    <property type="match status" value="1"/>
</dbReference>
<gene>
    <name evidence="3" type="ORF">HMPREF9381_1305</name>
</gene>
<dbReference type="InterPro" id="IPR010982">
    <property type="entry name" value="Lambda_DNA-bd_dom_sf"/>
</dbReference>
<reference evidence="3 4" key="1">
    <citation type="submission" date="2011-02" db="EMBL/GenBank/DDBJ databases">
        <authorList>
            <person name="Muzny D."/>
            <person name="Qin X."/>
            <person name="Deng J."/>
            <person name="Jiang H."/>
            <person name="Liu Y."/>
            <person name="Qu J."/>
            <person name="Song X.-Z."/>
            <person name="Zhang L."/>
            <person name="Thornton R."/>
            <person name="Coyle M."/>
            <person name="Francisco L."/>
            <person name="Jackson L."/>
            <person name="Javaid M."/>
            <person name="Korchina V."/>
            <person name="Kovar C."/>
            <person name="Mata R."/>
            <person name="Mathew T."/>
            <person name="Ngo R."/>
            <person name="Nguyen L."/>
            <person name="Nguyen N."/>
            <person name="Okwuonu G."/>
            <person name="Ongeri F."/>
            <person name="Pham C."/>
            <person name="Simmons D."/>
            <person name="Wilczek-Boney K."/>
            <person name="Hale W."/>
            <person name="Jakkamsetti A."/>
            <person name="Pham P."/>
            <person name="Ruth R."/>
            <person name="San Lucas F."/>
            <person name="Warren J."/>
            <person name="Zhang J."/>
            <person name="Zhao Z."/>
            <person name="Zhou C."/>
            <person name="Zhu D."/>
            <person name="Lee S."/>
            <person name="Bess C."/>
            <person name="Blankenburg K."/>
            <person name="Forbes L."/>
            <person name="Fu Q."/>
            <person name="Gubbala S."/>
            <person name="Hirani K."/>
            <person name="Jayaseelan J.C."/>
            <person name="Lara F."/>
            <person name="Munidasa M."/>
            <person name="Palculict T."/>
            <person name="Patil S."/>
            <person name="Pu L.-L."/>
            <person name="Saada N."/>
            <person name="Tang L."/>
            <person name="Weissenberger G."/>
            <person name="Zhu Y."/>
            <person name="Hemphill L."/>
            <person name="Shang Y."/>
            <person name="Youmans B."/>
            <person name="Ayvaz T."/>
            <person name="Ross M."/>
            <person name="Santibanez J."/>
            <person name="Aqrawi P."/>
            <person name="Gross S."/>
            <person name="Joshi V."/>
            <person name="Fowler G."/>
            <person name="Nazareth L."/>
            <person name="Reid J."/>
            <person name="Worley K."/>
            <person name="Petrosino J."/>
            <person name="Highlander S."/>
            <person name="Gibbs R."/>
        </authorList>
    </citation>
    <scope>NUCLEOTIDE SEQUENCE [LARGE SCALE GENOMIC DNA]</scope>
    <source>
        <strain evidence="3 4">SK72</strain>
    </source>
</reference>
<comment type="similarity">
    <text evidence="1">Belongs to the short-chain fatty acyl-CoA assimilation regulator (ScfR) family.</text>
</comment>
<accession>F0I1R4</accession>
<dbReference type="InterPro" id="IPR001387">
    <property type="entry name" value="Cro/C1-type_HTH"/>
</dbReference>
<protein>
    <recommendedName>
        <fullName evidence="2">HTH cro/C1-type domain-containing protein</fullName>
    </recommendedName>
</protein>
<name>F0I1R4_STRSA</name>
<proteinExistence type="inferred from homology"/>
<dbReference type="PROSITE" id="PS50943">
    <property type="entry name" value="HTH_CROC1"/>
    <property type="match status" value="1"/>
</dbReference>
<dbReference type="PATRIC" id="fig|888809.3.peg.1272"/>
<evidence type="ECO:0000313" key="3">
    <source>
        <dbReference type="EMBL" id="EGD29792.1"/>
    </source>
</evidence>
<comment type="caution">
    <text evidence="3">The sequence shown here is derived from an EMBL/GenBank/DDBJ whole genome shotgun (WGS) entry which is preliminary data.</text>
</comment>
<sequence length="637" mass="74177">MELRLKFVENLLKREIAMSFTTLFQNTFYNELFTQINSYVYNSRESLKIFSYSIDDIKFTKLDDFSIKSIHASNKSGDFIVSDLLVIGFLNIGGHGRFGYEKDSAEIWLSVKVKYLLADGLHQFSVLKIKPYVPSSEKGPTPYFSKEFVPYVSVKNMDSIAEDILEQYYPEMLQTPMALPIYDFAGNIGVEVEEGTLSSDGSIFGEMVFKDSLVTFFDGDQEKKRTVKAGTALVDPQVKGLRNQGSFNNTIIHECVHWLLHRTHNEYKSLFGSKDTKISSYLNRSAIKEDKWSTYDWMEWQANGIAARILMPRKTTKMMVQELFLKYSLVFDEDERITMFEQVIDDLAQFFQVSRWAVKIRMMQLGYTEFEGIYKYVGHEYIKSYTCEADAIQNNQTFTISFNNACFLNFKNERFRELMDSGKYVYVDSHFCLNSEKYVQMVEYGVYQMTDYAYSHMDECCLIFDIHYAGRKSISYKDFNDYILYRGNLPELKIEIDFSEHIIEVNSIPEYSGHIFSEIQRIMESLPNHFCGTLRFHRDRKDCSREQLEEYSGVSVSTIERMETKHGENGKLKNIIAVCIGLKLYPDFSFDLIGKSTHSLSDMIPHHSAYKMILRNCYHLSVEEVNEKLKSMNIETI</sequence>
<dbReference type="GO" id="GO:0003677">
    <property type="term" value="F:DNA binding"/>
    <property type="evidence" value="ECO:0007669"/>
    <property type="project" value="InterPro"/>
</dbReference>
<organism evidence="3 4">
    <name type="scientific">Streptococcus sanguinis SK72</name>
    <dbReference type="NCBI Taxonomy" id="888809"/>
    <lineage>
        <taxon>Bacteria</taxon>
        <taxon>Bacillati</taxon>
        <taxon>Bacillota</taxon>
        <taxon>Bacilli</taxon>
        <taxon>Lactobacillales</taxon>
        <taxon>Streptococcaceae</taxon>
        <taxon>Streptococcus</taxon>
    </lineage>
</organism>
<dbReference type="EMBL" id="AEXV01000007">
    <property type="protein sequence ID" value="EGD29792.1"/>
    <property type="molecule type" value="Genomic_DNA"/>
</dbReference>
<evidence type="ECO:0000256" key="1">
    <source>
        <dbReference type="ARBA" id="ARBA00007227"/>
    </source>
</evidence>
<dbReference type="CDD" id="cd00093">
    <property type="entry name" value="HTH_XRE"/>
    <property type="match status" value="1"/>
</dbReference>
<dbReference type="HOGENOM" id="CLU_029105_0_0_9"/>
<feature type="domain" description="HTH cro/C1-type" evidence="2">
    <location>
        <begin position="534"/>
        <end position="588"/>
    </location>
</feature>
<evidence type="ECO:0000313" key="4">
    <source>
        <dbReference type="Proteomes" id="UP000003332"/>
    </source>
</evidence>
<dbReference type="Proteomes" id="UP000003332">
    <property type="component" value="Unassembled WGS sequence"/>
</dbReference>
<evidence type="ECO:0000259" key="2">
    <source>
        <dbReference type="PROSITE" id="PS50943"/>
    </source>
</evidence>